<keyword evidence="3" id="KW-1185">Reference proteome</keyword>
<accession>J1JGF6</accession>
<feature type="region of interest" description="Disordered" evidence="1">
    <location>
        <begin position="78"/>
        <end position="103"/>
    </location>
</feature>
<evidence type="ECO:0000313" key="3">
    <source>
        <dbReference type="Proteomes" id="UP000001077"/>
    </source>
</evidence>
<dbReference type="Proteomes" id="UP000001077">
    <property type="component" value="Unassembled WGS sequence"/>
</dbReference>
<dbReference type="EMBL" id="AILY01000040">
    <property type="protein sequence ID" value="EJF83617.1"/>
    <property type="molecule type" value="Genomic_DNA"/>
</dbReference>
<dbReference type="RefSeq" id="WP_007347621.1">
    <property type="nucleotide sequence ID" value="NZ_CALY02000064.1"/>
</dbReference>
<dbReference type="AlphaFoldDB" id="J1JGF6"/>
<comment type="caution">
    <text evidence="2">The sequence shown here is derived from an EMBL/GenBank/DDBJ whole genome shotgun (WGS) entry which is preliminary data.</text>
</comment>
<feature type="compositionally biased region" description="Basic residues" evidence="1">
    <location>
        <begin position="79"/>
        <end position="92"/>
    </location>
</feature>
<evidence type="ECO:0000313" key="2">
    <source>
        <dbReference type="EMBL" id="EJF83617.1"/>
    </source>
</evidence>
<dbReference type="eggNOG" id="ENOG5031438">
    <property type="taxonomic scope" value="Bacteria"/>
</dbReference>
<proteinExistence type="predicted"/>
<organism evidence="2 3">
    <name type="scientific">Bartonella rattimassiliensis 15908</name>
    <dbReference type="NCBI Taxonomy" id="1094556"/>
    <lineage>
        <taxon>Bacteria</taxon>
        <taxon>Pseudomonadati</taxon>
        <taxon>Pseudomonadota</taxon>
        <taxon>Alphaproteobacteria</taxon>
        <taxon>Hyphomicrobiales</taxon>
        <taxon>Bartonellaceae</taxon>
        <taxon>Bartonella</taxon>
    </lineage>
</organism>
<reference evidence="2 3" key="1">
    <citation type="submission" date="2012-03" db="EMBL/GenBank/DDBJ databases">
        <title>The Genome Sequence of Bartonella rattimassiliensis 15908.</title>
        <authorList>
            <consortium name="The Broad Institute Genome Sequencing Platform"/>
            <consortium name="The Broad Institute Genome Sequencing Center for Infectious Disease"/>
            <person name="Feldgarden M."/>
            <person name="Kirby J."/>
            <person name="Kosoy M."/>
            <person name="Birtles R."/>
            <person name="Probert W.S."/>
            <person name="Chiaraviglio L."/>
            <person name="Young S.K."/>
            <person name="Zeng Q."/>
            <person name="Gargeya S."/>
            <person name="Fitzgerald M."/>
            <person name="Haas B."/>
            <person name="Abouelleil A."/>
            <person name="Alvarado L."/>
            <person name="Arachchi H.M."/>
            <person name="Berlin A."/>
            <person name="Chapman S.B."/>
            <person name="Gearin G."/>
            <person name="Goldberg J."/>
            <person name="Griggs A."/>
            <person name="Gujja S."/>
            <person name="Hansen M."/>
            <person name="Heiman D."/>
            <person name="Howarth C."/>
            <person name="Larimer J."/>
            <person name="Lui A."/>
            <person name="MacDonald P.J.P."/>
            <person name="McCowen C."/>
            <person name="Montmayeur A."/>
            <person name="Murphy C."/>
            <person name="Neiman D."/>
            <person name="Pearson M."/>
            <person name="Priest M."/>
            <person name="Roberts A."/>
            <person name="Saif S."/>
            <person name="Shea T."/>
            <person name="Sisk P."/>
            <person name="Stolte C."/>
            <person name="Sykes S."/>
            <person name="Wortman J."/>
            <person name="Nusbaum C."/>
            <person name="Birren B."/>
        </authorList>
    </citation>
    <scope>NUCLEOTIDE SEQUENCE [LARGE SCALE GENOMIC DNA]</scope>
    <source>
        <strain evidence="2 3">15908</strain>
    </source>
</reference>
<dbReference type="OrthoDB" id="7926368at2"/>
<dbReference type="HOGENOM" id="CLU_170132_0_0_5"/>
<evidence type="ECO:0000256" key="1">
    <source>
        <dbReference type="SAM" id="MobiDB-lite"/>
    </source>
</evidence>
<sequence length="103" mass="11464">MNIKYFMTTFATFVSISVAQGSPFLSSQKFIQNTSASRDHFFGEQLSKILSEVFQIELSCGNNGQCLTSVELVPVSYSGKKRGQNPRGRRGRPSLFTRGPMSF</sequence>
<name>J1JGF6_9HYPH</name>
<protein>
    <submittedName>
        <fullName evidence="2">Uncharacterized protein</fullName>
    </submittedName>
</protein>
<gene>
    <name evidence="2" type="ORF">MCY_01201</name>
</gene>